<keyword evidence="1" id="KW-1133">Transmembrane helix</keyword>
<evidence type="ECO:0000313" key="2">
    <source>
        <dbReference type="EMBL" id="BAA57840.1"/>
    </source>
</evidence>
<accession>V9H193</accession>
<keyword evidence="1" id="KW-0472">Membrane</keyword>
<feature type="transmembrane region" description="Helical" evidence="1">
    <location>
        <begin position="53"/>
        <end position="72"/>
    </location>
</feature>
<proteinExistence type="predicted"/>
<keyword evidence="2" id="KW-0934">Plastid</keyword>
<name>V9H193_CHLVU</name>
<dbReference type="GeneID" id="1457389"/>
<evidence type="ECO:0000256" key="1">
    <source>
        <dbReference type="SAM" id="Phobius"/>
    </source>
</evidence>
<dbReference type="AlphaFoldDB" id="V9H193"/>
<sequence>MGIIYFQFTIVRVRSLRILRNTINKTYKAMQFVRRKCVCWSSSIKIRLRDLITIWRSIITLISAIIFFWRAVKPLGFGFNFFCLSY</sequence>
<dbReference type="EMBL" id="AB001684">
    <property type="protein sequence ID" value="BAA57840.1"/>
    <property type="molecule type" value="Genomic_DNA"/>
</dbReference>
<reference evidence="2" key="1">
    <citation type="journal article" date="1997" name="Proc. Natl. Acad. Sci. U.S.A.">
        <title>Complete nucleotide sequence of the chloroplast genome from the green alga Chlorella vulgaris: the existence of genes possibly involved in chloroplast division.</title>
        <authorList>
            <person name="Wakasugi T."/>
            <person name="Nagai T."/>
            <person name="Kapoor M."/>
            <person name="Sugita M."/>
            <person name="Ito M."/>
            <person name="Ito S."/>
            <person name="Tsudzuki J."/>
            <person name="Nakashima K."/>
            <person name="Tsudzuki T."/>
            <person name="Suzuki Y."/>
            <person name="Hamada A."/>
            <person name="Ohta T."/>
            <person name="Inamura A."/>
            <person name="Yoshinaga K."/>
            <person name="Sugiura M."/>
        </authorList>
    </citation>
    <scope>NUCLEOTIDE SEQUENCE</scope>
</reference>
<keyword evidence="1" id="KW-0812">Transmembrane</keyword>
<organism evidence="2">
    <name type="scientific">Chlorella vulgaris</name>
    <name type="common">Green alga</name>
    <dbReference type="NCBI Taxonomy" id="3077"/>
    <lineage>
        <taxon>Eukaryota</taxon>
        <taxon>Viridiplantae</taxon>
        <taxon>Chlorophyta</taxon>
        <taxon>core chlorophytes</taxon>
        <taxon>Trebouxiophyceae</taxon>
        <taxon>Chlorellales</taxon>
        <taxon>Chlorellaceae</taxon>
        <taxon>Chlorella clade</taxon>
        <taxon>Chlorella</taxon>
    </lineage>
</organism>
<dbReference type="RefSeq" id="NP_045765.1">
    <property type="nucleotide sequence ID" value="NC_001865.1"/>
</dbReference>
<geneLocation type="chloroplast" evidence="2"/>
<protein>
    <submittedName>
        <fullName evidence="2">Uncharacterized protein</fullName>
    </submittedName>
</protein>
<keyword evidence="2" id="KW-0150">Chloroplast</keyword>